<dbReference type="GO" id="GO:0005829">
    <property type="term" value="C:cytosol"/>
    <property type="evidence" value="ECO:0007669"/>
    <property type="project" value="TreeGrafter"/>
</dbReference>
<organism evidence="5 6">
    <name type="scientific">Phaeodactylibacter xiamenensis</name>
    <dbReference type="NCBI Taxonomy" id="1524460"/>
    <lineage>
        <taxon>Bacteria</taxon>
        <taxon>Pseudomonadati</taxon>
        <taxon>Bacteroidota</taxon>
        <taxon>Saprospiria</taxon>
        <taxon>Saprospirales</taxon>
        <taxon>Haliscomenobacteraceae</taxon>
        <taxon>Phaeodactylibacter</taxon>
    </lineage>
</organism>
<accession>A0A098S3E7</accession>
<dbReference type="InterPro" id="IPR001387">
    <property type="entry name" value="Cro/C1-type_HTH"/>
</dbReference>
<dbReference type="PANTHER" id="PTHR46797">
    <property type="entry name" value="HTH-TYPE TRANSCRIPTIONAL REGULATOR"/>
    <property type="match status" value="1"/>
</dbReference>
<sequence>MPYDKDEQSYLSQLGARIRKLRKAKQLSQEALAFEADLDRTYVSSVERGERNIAVLNLAKLARALGVEVSTLLQEE</sequence>
<evidence type="ECO:0000256" key="2">
    <source>
        <dbReference type="ARBA" id="ARBA00023125"/>
    </source>
</evidence>
<keyword evidence="6" id="KW-1185">Reference proteome</keyword>
<keyword evidence="1" id="KW-0805">Transcription regulation</keyword>
<dbReference type="OrthoDB" id="2902336at2"/>
<dbReference type="Pfam" id="PF01381">
    <property type="entry name" value="HTH_3"/>
    <property type="match status" value="1"/>
</dbReference>
<dbReference type="InterPro" id="IPR050807">
    <property type="entry name" value="TransReg_Diox_bact_type"/>
</dbReference>
<protein>
    <recommendedName>
        <fullName evidence="4">HTH cro/C1-type domain-containing protein</fullName>
    </recommendedName>
</protein>
<dbReference type="InterPro" id="IPR010982">
    <property type="entry name" value="Lambda_DNA-bd_dom_sf"/>
</dbReference>
<evidence type="ECO:0000256" key="1">
    <source>
        <dbReference type="ARBA" id="ARBA00023015"/>
    </source>
</evidence>
<dbReference type="PROSITE" id="PS50943">
    <property type="entry name" value="HTH_CROC1"/>
    <property type="match status" value="1"/>
</dbReference>
<dbReference type="SUPFAM" id="SSF47413">
    <property type="entry name" value="lambda repressor-like DNA-binding domains"/>
    <property type="match status" value="1"/>
</dbReference>
<comment type="caution">
    <text evidence="5">The sequence shown here is derived from an EMBL/GenBank/DDBJ whole genome shotgun (WGS) entry which is preliminary data.</text>
</comment>
<evidence type="ECO:0000256" key="3">
    <source>
        <dbReference type="ARBA" id="ARBA00023163"/>
    </source>
</evidence>
<dbReference type="SMART" id="SM00530">
    <property type="entry name" value="HTH_XRE"/>
    <property type="match status" value="1"/>
</dbReference>
<gene>
    <name evidence="5" type="ORF">IX84_17455</name>
</gene>
<dbReference type="STRING" id="1524460.IX84_17455"/>
<dbReference type="REBASE" id="100122">
    <property type="entry name" value="C.PxiKD52ORF17455P"/>
</dbReference>
<keyword evidence="3" id="KW-0804">Transcription</keyword>
<dbReference type="PANTHER" id="PTHR46797:SF23">
    <property type="entry name" value="HTH-TYPE TRANSCRIPTIONAL REGULATOR SUTR"/>
    <property type="match status" value="1"/>
</dbReference>
<evidence type="ECO:0000259" key="4">
    <source>
        <dbReference type="PROSITE" id="PS50943"/>
    </source>
</evidence>
<feature type="domain" description="HTH cro/C1-type" evidence="4">
    <location>
        <begin position="18"/>
        <end position="72"/>
    </location>
</feature>
<dbReference type="AlphaFoldDB" id="A0A098S3E7"/>
<dbReference type="EMBL" id="JPOS01000039">
    <property type="protein sequence ID" value="KGE86854.1"/>
    <property type="molecule type" value="Genomic_DNA"/>
</dbReference>
<reference evidence="5 6" key="1">
    <citation type="journal article" date="2014" name="Int. J. Syst. Evol. Microbiol.">
        <title>Phaeodactylibacter xiamenensis gen. nov., sp. nov., a member of the family Saprospiraceae isolated from the marine alga Phaeodactylum tricornutum.</title>
        <authorList>
            <person name="Chen Z.Jr."/>
            <person name="Lei X."/>
            <person name="Lai Q."/>
            <person name="Li Y."/>
            <person name="Zhang B."/>
            <person name="Zhang J."/>
            <person name="Zhang H."/>
            <person name="Yang L."/>
            <person name="Zheng W."/>
            <person name="Tian Y."/>
            <person name="Yu Z."/>
            <person name="Xu H.Jr."/>
            <person name="Zheng T."/>
        </authorList>
    </citation>
    <scope>NUCLEOTIDE SEQUENCE [LARGE SCALE GENOMIC DNA]</scope>
    <source>
        <strain evidence="5 6">KD52</strain>
    </source>
</reference>
<proteinExistence type="predicted"/>
<dbReference type="Gene3D" id="1.10.260.40">
    <property type="entry name" value="lambda repressor-like DNA-binding domains"/>
    <property type="match status" value="1"/>
</dbReference>
<dbReference type="GO" id="GO:0003700">
    <property type="term" value="F:DNA-binding transcription factor activity"/>
    <property type="evidence" value="ECO:0007669"/>
    <property type="project" value="TreeGrafter"/>
</dbReference>
<name>A0A098S3E7_9BACT</name>
<dbReference type="GO" id="GO:0003677">
    <property type="term" value="F:DNA binding"/>
    <property type="evidence" value="ECO:0007669"/>
    <property type="project" value="UniProtKB-KW"/>
</dbReference>
<dbReference type="Proteomes" id="UP000029736">
    <property type="component" value="Unassembled WGS sequence"/>
</dbReference>
<keyword evidence="2" id="KW-0238">DNA-binding</keyword>
<evidence type="ECO:0000313" key="6">
    <source>
        <dbReference type="Proteomes" id="UP000029736"/>
    </source>
</evidence>
<dbReference type="CDD" id="cd00093">
    <property type="entry name" value="HTH_XRE"/>
    <property type="match status" value="1"/>
</dbReference>
<evidence type="ECO:0000313" key="5">
    <source>
        <dbReference type="EMBL" id="KGE86854.1"/>
    </source>
</evidence>